<dbReference type="STRING" id="453304.ATC03_04845"/>
<dbReference type="InterPro" id="IPR010371">
    <property type="entry name" value="YBR137W-like"/>
</dbReference>
<dbReference type="Gene3D" id="3.30.450.150">
    <property type="entry name" value="Haem-degrading domain"/>
    <property type="match status" value="1"/>
</dbReference>
<evidence type="ECO:0000313" key="2">
    <source>
        <dbReference type="Proteomes" id="UP000078437"/>
    </source>
</evidence>
<dbReference type="EMBL" id="CP013979">
    <property type="protein sequence ID" value="ANJ26158.1"/>
    <property type="molecule type" value="Genomic_DNA"/>
</dbReference>
<proteinExistence type="predicted"/>
<dbReference type="Proteomes" id="UP000078437">
    <property type="component" value="Chromosome"/>
</dbReference>
<organism evidence="1 2">
    <name type="scientific">Agromyces aureus</name>
    <dbReference type="NCBI Taxonomy" id="453304"/>
    <lineage>
        <taxon>Bacteria</taxon>
        <taxon>Bacillati</taxon>
        <taxon>Actinomycetota</taxon>
        <taxon>Actinomycetes</taxon>
        <taxon>Micrococcales</taxon>
        <taxon>Microbacteriaceae</taxon>
        <taxon>Agromyces</taxon>
    </lineage>
</organism>
<evidence type="ECO:0000313" key="1">
    <source>
        <dbReference type="EMBL" id="ANJ26158.1"/>
    </source>
</evidence>
<dbReference type="RefSeq" id="WP_067873818.1">
    <property type="nucleotide sequence ID" value="NZ_CP013979.1"/>
</dbReference>
<dbReference type="Pfam" id="PF03928">
    <property type="entry name" value="HbpS-like"/>
    <property type="match status" value="1"/>
</dbReference>
<accession>A0A191WD77</accession>
<dbReference type="SUPFAM" id="SSF143744">
    <property type="entry name" value="GlcG-like"/>
    <property type="match status" value="1"/>
</dbReference>
<gene>
    <name evidence="1" type="ORF">ATC03_04845</name>
</gene>
<keyword evidence="2" id="KW-1185">Reference proteome</keyword>
<dbReference type="KEGG" id="agy:ATC03_04845"/>
<reference evidence="2" key="2">
    <citation type="submission" date="2016-01" db="EMBL/GenBank/DDBJ databases">
        <title>Complete genome sequence of Agromyces aureus AR33T and comparison with related organisms.</title>
        <authorList>
            <person name="Corretto E."/>
            <person name="Antonielli L."/>
            <person name="Sessitsch A."/>
            <person name="Brader G."/>
        </authorList>
    </citation>
    <scope>NUCLEOTIDE SEQUENCE [LARGE SCALE GENOMIC DNA]</scope>
    <source>
        <strain evidence="2">AR33</strain>
    </source>
</reference>
<sequence length="155" mass="17165">MSDLPVFTVADLEAQPQLDVGSFVNDDAVDLGVSAIEVIRKRRLNLAVRIVLRGDVVFQAKLRETGRDNDEWLAGKAAVVERFGEPSLLVRRRHEEAGTPFGQRDDVDHDVYRAHGGSLPIRVEGELVGTITVSGEPDVIDHEVATEAVRRFRAR</sequence>
<dbReference type="PANTHER" id="PTHR28255:SF1">
    <property type="entry name" value="UPF0303 PROTEIN YBR137W"/>
    <property type="match status" value="1"/>
</dbReference>
<dbReference type="InterPro" id="IPR005624">
    <property type="entry name" value="PduO/GlcC-like"/>
</dbReference>
<dbReference type="OrthoDB" id="9815315at2"/>
<dbReference type="PANTHER" id="PTHR28255">
    <property type="match status" value="1"/>
</dbReference>
<name>A0A191WD77_9MICO</name>
<dbReference type="InterPro" id="IPR038084">
    <property type="entry name" value="PduO/GlcC-like_sf"/>
</dbReference>
<protein>
    <submittedName>
        <fullName evidence="1">Uncharacterized protein</fullName>
    </submittedName>
</protein>
<dbReference type="AlphaFoldDB" id="A0A191WD77"/>
<reference evidence="1 2" key="1">
    <citation type="journal article" date="2016" name="Int. J. Syst. Evol. Microbiol.">
        <title>Agromyces aureus sp. nov., isolated from the rhizosphere of Salix caprea L. grown in a heavy-metal-contaminated soil.</title>
        <authorList>
            <person name="Corretto E."/>
            <person name="Antonielli L."/>
            <person name="Sessitsch A."/>
            <person name="Compant S."/>
            <person name="Gorfer M."/>
            <person name="Kuffner M."/>
            <person name="Brader G."/>
        </authorList>
    </citation>
    <scope>NUCLEOTIDE SEQUENCE [LARGE SCALE GENOMIC DNA]</scope>
    <source>
        <strain evidence="1 2">AR33</strain>
    </source>
</reference>